<accession>A0A6P5ZC69</accession>
<evidence type="ECO:0000256" key="1">
    <source>
        <dbReference type="ARBA" id="ARBA00007277"/>
    </source>
</evidence>
<dbReference type="PANTHER" id="PTHR22958:SF1">
    <property type="entry name" value="GLYCEROPHOSPHOCHOLINE PHOSPHODIESTERASE GPCPD1"/>
    <property type="match status" value="1"/>
</dbReference>
<dbReference type="GeneID" id="111299500"/>
<evidence type="ECO:0000256" key="3">
    <source>
        <dbReference type="ARBA" id="ARBA00022798"/>
    </source>
</evidence>
<evidence type="ECO:0000313" key="8">
    <source>
        <dbReference type="RefSeq" id="XP_022750448.1"/>
    </source>
</evidence>
<dbReference type="AlphaFoldDB" id="A0A6P5ZC69"/>
<dbReference type="PANTHER" id="PTHR22958">
    <property type="entry name" value="GLYCEROPHOSPHORYL DIESTER PHOSPHODIESTERASE"/>
    <property type="match status" value="1"/>
</dbReference>
<organism evidence="7 8">
    <name type="scientific">Durio zibethinus</name>
    <name type="common">Durian</name>
    <dbReference type="NCBI Taxonomy" id="66656"/>
    <lineage>
        <taxon>Eukaryota</taxon>
        <taxon>Viridiplantae</taxon>
        <taxon>Streptophyta</taxon>
        <taxon>Embryophyta</taxon>
        <taxon>Tracheophyta</taxon>
        <taxon>Spermatophyta</taxon>
        <taxon>Magnoliopsida</taxon>
        <taxon>eudicotyledons</taxon>
        <taxon>Gunneridae</taxon>
        <taxon>Pentapetalae</taxon>
        <taxon>rosids</taxon>
        <taxon>malvids</taxon>
        <taxon>Malvales</taxon>
        <taxon>Malvaceae</taxon>
        <taxon>Helicteroideae</taxon>
        <taxon>Durio</taxon>
    </lineage>
</organism>
<evidence type="ECO:0000256" key="5">
    <source>
        <dbReference type="ARBA" id="ARBA00047512"/>
    </source>
</evidence>
<dbReference type="EC" id="3.1.4.46" evidence="2"/>
<dbReference type="PROSITE" id="PS51704">
    <property type="entry name" value="GP_PDE"/>
    <property type="match status" value="1"/>
</dbReference>
<name>A0A6P5ZC69_DURZI</name>
<dbReference type="RefSeq" id="XP_022750448.1">
    <property type="nucleotide sequence ID" value="XM_022894713.1"/>
</dbReference>
<dbReference type="KEGG" id="dzi:111299500"/>
<dbReference type="Gene3D" id="3.20.20.190">
    <property type="entry name" value="Phosphatidylinositol (PI) phosphodiesterase"/>
    <property type="match status" value="1"/>
</dbReference>
<evidence type="ECO:0000259" key="6">
    <source>
        <dbReference type="PROSITE" id="PS51704"/>
    </source>
</evidence>
<dbReference type="GO" id="GO:0006071">
    <property type="term" value="P:glycerol metabolic process"/>
    <property type="evidence" value="ECO:0007669"/>
    <property type="project" value="UniProtKB-KW"/>
</dbReference>
<keyword evidence="3" id="KW-0319">Glycerol metabolism</keyword>
<evidence type="ECO:0000256" key="2">
    <source>
        <dbReference type="ARBA" id="ARBA00012247"/>
    </source>
</evidence>
<keyword evidence="7" id="KW-1185">Reference proteome</keyword>
<dbReference type="InterPro" id="IPR051578">
    <property type="entry name" value="GDPD"/>
</dbReference>
<dbReference type="SUPFAM" id="SSF51695">
    <property type="entry name" value="PLC-like phosphodiesterases"/>
    <property type="match status" value="1"/>
</dbReference>
<sequence length="384" mass="43149">MALTAVHVSNVPNLDQVAKKASLSLYSTRCSQGLELKMAASFKIPKFLVIGHRGHGMNIVQSSDSRMTAIKENSILSFNSAAKFPIDFIEFDVQVTKDDCPVIFHDDFILSEENGTVFEKRVTELCLAEFLCYGTQREAGKEGKCLLRKTKDGKIVKWNVETDDSLCTLEEAFQKVEPSLGFNIELKFDDNIVYQQHHLIHVLQIILQVVFEFAKDRSIIFSSFQPDAAQLFRKLQNNYPVFFLTNGGTELYYDVRRNSLEEAIKVCLEGGLQGIVSEIKGVFRNPGAVPKIKESKLSLLTYGKLNNVPEAVYMQHLMGIDGVIVDFVKEISQAVDDMIKPVKAVIAEERLSQGNGETDAKSKLLFSQQELSFLLKLISELIQH</sequence>
<dbReference type="GO" id="GO:0008889">
    <property type="term" value="F:glycerophosphodiester phosphodiesterase activity"/>
    <property type="evidence" value="ECO:0007669"/>
    <property type="project" value="UniProtKB-EC"/>
</dbReference>
<comment type="similarity">
    <text evidence="1">Belongs to the glycerophosphoryl diester phosphodiesterase family.</text>
</comment>
<dbReference type="InterPro" id="IPR030395">
    <property type="entry name" value="GP_PDE_dom"/>
</dbReference>
<dbReference type="FunFam" id="3.20.20.190:FF:000034">
    <property type="entry name" value="Glycerophosphodiester phosphodiesterase GDPD2"/>
    <property type="match status" value="1"/>
</dbReference>
<evidence type="ECO:0000313" key="7">
    <source>
        <dbReference type="Proteomes" id="UP000515121"/>
    </source>
</evidence>
<feature type="domain" description="GP-PDE" evidence="6">
    <location>
        <begin position="47"/>
        <end position="335"/>
    </location>
</feature>
<gene>
    <name evidence="8" type="primary">LOC111299500</name>
</gene>
<dbReference type="OrthoDB" id="1058301at2759"/>
<dbReference type="Pfam" id="PF03009">
    <property type="entry name" value="GDPD"/>
    <property type="match status" value="1"/>
</dbReference>
<comment type="catalytic activity">
    <reaction evidence="5">
        <text>a sn-glycero-3-phosphodiester + H2O = an alcohol + sn-glycerol 3-phosphate + H(+)</text>
        <dbReference type="Rhea" id="RHEA:12969"/>
        <dbReference type="ChEBI" id="CHEBI:15377"/>
        <dbReference type="ChEBI" id="CHEBI:15378"/>
        <dbReference type="ChEBI" id="CHEBI:30879"/>
        <dbReference type="ChEBI" id="CHEBI:57597"/>
        <dbReference type="ChEBI" id="CHEBI:83408"/>
        <dbReference type="EC" id="3.1.4.46"/>
    </reaction>
</comment>
<dbReference type="GO" id="GO:0046475">
    <property type="term" value="P:glycerophospholipid catabolic process"/>
    <property type="evidence" value="ECO:0007669"/>
    <property type="project" value="TreeGrafter"/>
</dbReference>
<reference evidence="8" key="1">
    <citation type="submission" date="2025-08" db="UniProtKB">
        <authorList>
            <consortium name="RefSeq"/>
        </authorList>
    </citation>
    <scope>IDENTIFICATION</scope>
    <source>
        <tissue evidence="8">Fruit stalk</tissue>
    </source>
</reference>
<protein>
    <recommendedName>
        <fullName evidence="2">glycerophosphodiester phosphodiesterase</fullName>
        <ecNumber evidence="2">3.1.4.46</ecNumber>
    </recommendedName>
</protein>
<keyword evidence="4" id="KW-0378">Hydrolase</keyword>
<dbReference type="Proteomes" id="UP000515121">
    <property type="component" value="Unplaced"/>
</dbReference>
<evidence type="ECO:0000256" key="4">
    <source>
        <dbReference type="ARBA" id="ARBA00022801"/>
    </source>
</evidence>
<proteinExistence type="inferred from homology"/>
<dbReference type="InterPro" id="IPR017946">
    <property type="entry name" value="PLC-like_Pdiesterase_TIM-brl"/>
</dbReference>